<reference evidence="3" key="1">
    <citation type="submission" date="2007-07" db="EMBL/GenBank/DDBJ databases">
        <title>PCAP assembly of the Caenorhabditis remanei genome.</title>
        <authorList>
            <consortium name="The Caenorhabditis remanei Sequencing Consortium"/>
            <person name="Wilson R.K."/>
        </authorList>
    </citation>
    <scope>NUCLEOTIDE SEQUENCE [LARGE SCALE GENOMIC DNA]</scope>
    <source>
        <strain evidence="3">PB4641</strain>
    </source>
</reference>
<dbReference type="EMBL" id="DS270475">
    <property type="protein sequence ID" value="EFO94274.1"/>
    <property type="molecule type" value="Genomic_DNA"/>
</dbReference>
<sequence>MKVMKVEDPVEEYVKFLFWCCDNAHEIGVPTDLHTLANRYVKKAKRVKVPGKWFPTNRKRCLGEALGDLEWTRKIDTVKLCKIYFILGIEVHEDLRKKLPPNVKLNGSMQIIKMEDKRQILRVKEAESGSESEPEMEMEQVLEDQDQDQDQDQETSSSLVPEPKRNTKQKRELKRELEPSSSSVPEPKRKLKRKQ</sequence>
<dbReference type="HOGENOM" id="CLU_1397523_0_0_1"/>
<proteinExistence type="predicted"/>
<accession>E3NUA9</accession>
<evidence type="ECO:0000259" key="2">
    <source>
        <dbReference type="Pfam" id="PF04435"/>
    </source>
</evidence>
<feature type="compositionally biased region" description="Basic and acidic residues" evidence="1">
    <location>
        <begin position="162"/>
        <end position="178"/>
    </location>
</feature>
<protein>
    <recommendedName>
        <fullName evidence="2">SPK domain-containing protein</fullName>
    </recommendedName>
</protein>
<dbReference type="InParanoid" id="E3NUA9"/>
<gene>
    <name evidence="3" type="ORF">CRE_13850</name>
</gene>
<evidence type="ECO:0000313" key="4">
    <source>
        <dbReference type="Proteomes" id="UP000008281"/>
    </source>
</evidence>
<evidence type="ECO:0000256" key="1">
    <source>
        <dbReference type="SAM" id="MobiDB-lite"/>
    </source>
</evidence>
<evidence type="ECO:0000313" key="3">
    <source>
        <dbReference type="EMBL" id="EFO94274.1"/>
    </source>
</evidence>
<dbReference type="InterPro" id="IPR006570">
    <property type="entry name" value="SPK_dom"/>
</dbReference>
<dbReference type="AlphaFoldDB" id="E3NUA9"/>
<dbReference type="Pfam" id="PF04435">
    <property type="entry name" value="SPK"/>
    <property type="match status" value="1"/>
</dbReference>
<feature type="domain" description="SPK" evidence="2">
    <location>
        <begin position="16"/>
        <end position="118"/>
    </location>
</feature>
<name>E3NUA9_CAERE</name>
<organism evidence="4">
    <name type="scientific">Caenorhabditis remanei</name>
    <name type="common">Caenorhabditis vulgaris</name>
    <dbReference type="NCBI Taxonomy" id="31234"/>
    <lineage>
        <taxon>Eukaryota</taxon>
        <taxon>Metazoa</taxon>
        <taxon>Ecdysozoa</taxon>
        <taxon>Nematoda</taxon>
        <taxon>Chromadorea</taxon>
        <taxon>Rhabditida</taxon>
        <taxon>Rhabditina</taxon>
        <taxon>Rhabditomorpha</taxon>
        <taxon>Rhabditoidea</taxon>
        <taxon>Rhabditidae</taxon>
        <taxon>Peloderinae</taxon>
        <taxon>Caenorhabditis</taxon>
    </lineage>
</organism>
<feature type="region of interest" description="Disordered" evidence="1">
    <location>
        <begin position="122"/>
        <end position="195"/>
    </location>
</feature>
<keyword evidence="4" id="KW-1185">Reference proteome</keyword>
<dbReference type="Proteomes" id="UP000008281">
    <property type="component" value="Unassembled WGS sequence"/>
</dbReference>
<feature type="compositionally biased region" description="Acidic residues" evidence="1">
    <location>
        <begin position="128"/>
        <end position="153"/>
    </location>
</feature>